<organism evidence="1 2">
    <name type="scientific">Malus domestica</name>
    <name type="common">Apple</name>
    <name type="synonym">Pyrus malus</name>
    <dbReference type="NCBI Taxonomy" id="3750"/>
    <lineage>
        <taxon>Eukaryota</taxon>
        <taxon>Viridiplantae</taxon>
        <taxon>Streptophyta</taxon>
        <taxon>Embryophyta</taxon>
        <taxon>Tracheophyta</taxon>
        <taxon>Spermatophyta</taxon>
        <taxon>Magnoliopsida</taxon>
        <taxon>eudicotyledons</taxon>
        <taxon>Gunneridae</taxon>
        <taxon>Pentapetalae</taxon>
        <taxon>rosids</taxon>
        <taxon>fabids</taxon>
        <taxon>Rosales</taxon>
        <taxon>Rosaceae</taxon>
        <taxon>Amygdaloideae</taxon>
        <taxon>Maleae</taxon>
        <taxon>Malus</taxon>
    </lineage>
</organism>
<protein>
    <submittedName>
        <fullName evidence="1">Uncharacterized protein</fullName>
    </submittedName>
</protein>
<comment type="caution">
    <text evidence="1">The sequence shown here is derived from an EMBL/GenBank/DDBJ whole genome shotgun (WGS) entry which is preliminary data.</text>
</comment>
<dbReference type="EMBL" id="RDQH01000336">
    <property type="protein sequence ID" value="RXH86498.1"/>
    <property type="molecule type" value="Genomic_DNA"/>
</dbReference>
<evidence type="ECO:0000313" key="2">
    <source>
        <dbReference type="Proteomes" id="UP000290289"/>
    </source>
</evidence>
<keyword evidence="2" id="KW-1185">Reference proteome</keyword>
<dbReference type="Proteomes" id="UP000290289">
    <property type="component" value="Chromosome 10"/>
</dbReference>
<accession>A0A498IST7</accession>
<dbReference type="AlphaFoldDB" id="A0A498IST7"/>
<evidence type="ECO:0000313" key="1">
    <source>
        <dbReference type="EMBL" id="RXH86498.1"/>
    </source>
</evidence>
<gene>
    <name evidence="1" type="ORF">DVH24_021771</name>
</gene>
<sequence length="74" mass="8257">MINGEEVIDASLDSYIYDIIRLLASQLQERSNNMAAHAVASHAISFDSAFMQDVIGPEFLFNILAEDITMPIRI</sequence>
<reference evidence="1 2" key="1">
    <citation type="submission" date="2018-10" db="EMBL/GenBank/DDBJ databases">
        <title>A high-quality apple genome assembly.</title>
        <authorList>
            <person name="Hu J."/>
        </authorList>
    </citation>
    <scope>NUCLEOTIDE SEQUENCE [LARGE SCALE GENOMIC DNA]</scope>
    <source>
        <strain evidence="2">cv. HFTH1</strain>
        <tissue evidence="1">Young leaf</tissue>
    </source>
</reference>
<proteinExistence type="predicted"/>
<name>A0A498IST7_MALDO</name>